<keyword evidence="4" id="KW-0479">Metal-binding</keyword>
<comment type="caution">
    <text evidence="6">The sequence shown here is derived from an EMBL/GenBank/DDBJ whole genome shotgun (WGS) entry which is preliminary data.</text>
</comment>
<dbReference type="Pfam" id="PF02574">
    <property type="entry name" value="S-methyl_trans"/>
    <property type="match status" value="2"/>
</dbReference>
<keyword evidence="4" id="KW-0862">Zinc</keyword>
<feature type="domain" description="Hcy-binding" evidence="5">
    <location>
        <begin position="1"/>
        <end position="281"/>
    </location>
</feature>
<protein>
    <recommendedName>
        <fullName evidence="5">Hcy-binding domain-containing protein</fullName>
    </recommendedName>
</protein>
<sequence>MAKAGFKEHMETVGNIVIAEGYVREFERRGYLKSGAFIPEVVLEHPDLVRVLHEEFVHAGSDVVEAFTYYGHREKLRVIGREDDLERLNRTALKIARQGSRREWEEQVVWAVEENADFIIAETFNDFGEAMLALEAIKKYGKSLPAVITLTAYVPEITTDDVPFPEACRKLELAGAAVVGLNCARGPWTMLPLIKKIREVCEGPIAALPVPFTTTDKYPTFQSLKDPATGKSLYPLDVISYSCTRTEIRRFAEEAKDAGVSYIGLCCGNASNYLREVAEVYGRKPKACKYSPDISLSYIHGREKSKEYRIASKLRQYTGIDN</sequence>
<feature type="binding site" evidence="4">
    <location>
        <position position="266"/>
    </location>
    <ligand>
        <name>Zn(2+)</name>
        <dbReference type="ChEBI" id="CHEBI:29105"/>
    </ligand>
</feature>
<proteinExistence type="predicted"/>
<evidence type="ECO:0000256" key="4">
    <source>
        <dbReference type="PROSITE-ProRule" id="PRU00333"/>
    </source>
</evidence>
<dbReference type="Gene3D" id="3.20.20.330">
    <property type="entry name" value="Homocysteine-binding-like domain"/>
    <property type="match status" value="2"/>
</dbReference>
<feature type="binding site" evidence="4">
    <location>
        <position position="267"/>
    </location>
    <ligand>
        <name>Zn(2+)</name>
        <dbReference type="ChEBI" id="CHEBI:29105"/>
    </ligand>
</feature>
<dbReference type="PANTHER" id="PTHR11103">
    <property type="entry name" value="SLR1189 PROTEIN"/>
    <property type="match status" value="1"/>
</dbReference>
<feature type="binding site" evidence="4">
    <location>
        <position position="183"/>
    </location>
    <ligand>
        <name>Zn(2+)</name>
        <dbReference type="ChEBI" id="CHEBI:29105"/>
    </ligand>
</feature>
<evidence type="ECO:0000256" key="2">
    <source>
        <dbReference type="ARBA" id="ARBA00022679"/>
    </source>
</evidence>
<dbReference type="InterPro" id="IPR003726">
    <property type="entry name" value="HCY_dom"/>
</dbReference>
<evidence type="ECO:0000259" key="5">
    <source>
        <dbReference type="PROSITE" id="PS50970"/>
    </source>
</evidence>
<evidence type="ECO:0000313" key="7">
    <source>
        <dbReference type="Proteomes" id="UP001217089"/>
    </source>
</evidence>
<dbReference type="Proteomes" id="UP001217089">
    <property type="component" value="Unassembled WGS sequence"/>
</dbReference>
<dbReference type="PIRSF" id="PIRSF037505">
    <property type="entry name" value="Betaine_HMT"/>
    <property type="match status" value="1"/>
</dbReference>
<dbReference type="InterPro" id="IPR017226">
    <property type="entry name" value="BHMT-like"/>
</dbReference>
<name>A0ABQ9FEV7_TEGGR</name>
<gene>
    <name evidence="6" type="ORF">KUTeg_007974</name>
</gene>
<comment type="cofactor">
    <cofactor evidence="4">
        <name>Zn(2+)</name>
        <dbReference type="ChEBI" id="CHEBI:29105"/>
    </cofactor>
</comment>
<keyword evidence="2 4" id="KW-0808">Transferase</keyword>
<evidence type="ECO:0000313" key="6">
    <source>
        <dbReference type="EMBL" id="KAJ8315824.1"/>
    </source>
</evidence>
<comment type="pathway">
    <text evidence="3">Amino-acid biosynthesis; L-methionine biosynthesis via de novo pathway.</text>
</comment>
<organism evidence="6 7">
    <name type="scientific">Tegillarca granosa</name>
    <name type="common">Malaysian cockle</name>
    <name type="synonym">Anadara granosa</name>
    <dbReference type="NCBI Taxonomy" id="220873"/>
    <lineage>
        <taxon>Eukaryota</taxon>
        <taxon>Metazoa</taxon>
        <taxon>Spiralia</taxon>
        <taxon>Lophotrochozoa</taxon>
        <taxon>Mollusca</taxon>
        <taxon>Bivalvia</taxon>
        <taxon>Autobranchia</taxon>
        <taxon>Pteriomorphia</taxon>
        <taxon>Arcoida</taxon>
        <taxon>Arcoidea</taxon>
        <taxon>Arcidae</taxon>
        <taxon>Tegillarca</taxon>
    </lineage>
</organism>
<accession>A0ABQ9FEV7</accession>
<keyword evidence="1 4" id="KW-0489">Methyltransferase</keyword>
<keyword evidence="7" id="KW-1185">Reference proteome</keyword>
<evidence type="ECO:0000256" key="1">
    <source>
        <dbReference type="ARBA" id="ARBA00022603"/>
    </source>
</evidence>
<dbReference type="PROSITE" id="PS50970">
    <property type="entry name" value="HCY"/>
    <property type="match status" value="1"/>
</dbReference>
<dbReference type="PANTHER" id="PTHR11103:SF18">
    <property type="entry name" value="SLR1189 PROTEIN"/>
    <property type="match status" value="1"/>
</dbReference>
<dbReference type="InterPro" id="IPR036589">
    <property type="entry name" value="HCY_dom_sf"/>
</dbReference>
<reference evidence="6 7" key="1">
    <citation type="submission" date="2022-12" db="EMBL/GenBank/DDBJ databases">
        <title>Chromosome-level genome of Tegillarca granosa.</title>
        <authorList>
            <person name="Kim J."/>
        </authorList>
    </citation>
    <scope>NUCLEOTIDE SEQUENCE [LARGE SCALE GENOMIC DNA]</scope>
    <source>
        <strain evidence="6">Teg-2019</strain>
        <tissue evidence="6">Adductor muscle</tissue>
    </source>
</reference>
<evidence type="ECO:0000256" key="3">
    <source>
        <dbReference type="ARBA" id="ARBA00034478"/>
    </source>
</evidence>
<dbReference type="EMBL" id="JARBDR010000337">
    <property type="protein sequence ID" value="KAJ8315824.1"/>
    <property type="molecule type" value="Genomic_DNA"/>
</dbReference>
<dbReference type="SUPFAM" id="SSF82282">
    <property type="entry name" value="Homocysteine S-methyltransferase"/>
    <property type="match status" value="1"/>
</dbReference>